<evidence type="ECO:0000256" key="2">
    <source>
        <dbReference type="ARBA" id="ARBA00022679"/>
    </source>
</evidence>
<evidence type="ECO:0000259" key="6">
    <source>
        <dbReference type="Pfam" id="PF02782"/>
    </source>
</evidence>
<dbReference type="PANTHER" id="PTHR43095:SF3">
    <property type="entry name" value="L-XYLULOSE_3-KETO-L-GULONATE KINASE"/>
    <property type="match status" value="1"/>
</dbReference>
<dbReference type="Pfam" id="PF02782">
    <property type="entry name" value="FGGY_C"/>
    <property type="match status" value="1"/>
</dbReference>
<dbReference type="InterPro" id="IPR018484">
    <property type="entry name" value="FGGY_N"/>
</dbReference>
<dbReference type="Gene3D" id="3.30.420.40">
    <property type="match status" value="2"/>
</dbReference>
<dbReference type="InterPro" id="IPR018483">
    <property type="entry name" value="Carb_kinase_FGGY_CS"/>
</dbReference>
<dbReference type="Proteomes" id="UP001139354">
    <property type="component" value="Unassembled WGS sequence"/>
</dbReference>
<evidence type="ECO:0000256" key="3">
    <source>
        <dbReference type="ARBA" id="ARBA00022777"/>
    </source>
</evidence>
<comment type="similarity">
    <text evidence="1 4">Belongs to the FGGY kinase family.</text>
</comment>
<feature type="domain" description="Carbohydrate kinase FGGY N-terminal" evidence="5">
    <location>
        <begin position="5"/>
        <end position="249"/>
    </location>
</feature>
<keyword evidence="8" id="KW-1185">Reference proteome</keyword>
<dbReference type="GO" id="GO:0016301">
    <property type="term" value="F:kinase activity"/>
    <property type="evidence" value="ECO:0007669"/>
    <property type="project" value="UniProtKB-KW"/>
</dbReference>
<evidence type="ECO:0000313" key="7">
    <source>
        <dbReference type="EMBL" id="MCC2032605.1"/>
    </source>
</evidence>
<comment type="caution">
    <text evidence="7">The sequence shown here is derived from an EMBL/GenBank/DDBJ whole genome shotgun (WGS) entry which is preliminary data.</text>
</comment>
<dbReference type="CDD" id="cd07802">
    <property type="entry name" value="ASKHA_NBD_FGGY_EcLyxK-like"/>
    <property type="match status" value="1"/>
</dbReference>
<keyword evidence="2 4" id="KW-0808">Transferase</keyword>
<keyword evidence="3 4" id="KW-0418">Kinase</keyword>
<dbReference type="PROSITE" id="PS00445">
    <property type="entry name" value="FGGY_KINASES_2"/>
    <property type="match status" value="1"/>
</dbReference>
<dbReference type="InterPro" id="IPR018485">
    <property type="entry name" value="FGGY_C"/>
</dbReference>
<evidence type="ECO:0000259" key="5">
    <source>
        <dbReference type="Pfam" id="PF00370"/>
    </source>
</evidence>
<dbReference type="GO" id="GO:0005975">
    <property type="term" value="P:carbohydrate metabolic process"/>
    <property type="evidence" value="ECO:0007669"/>
    <property type="project" value="InterPro"/>
</dbReference>
<sequence length="497" mass="52749">MAQHLLGIDAGLTVTKAVVFDLDGRQIGVEARRVRTVSDAPRHVERDQDELWDAVVGAVRAVIAQTRIAPGDIVGIGVTAHGDGLYFLDEDLRPVGRGIASLDTRAGGILRRWHEDGTAQRAMATTGQMPFASTPASLVAWFAQNDPDRLARSAYALPCKDALKARLTGTVSTDRTEASLSFVDYRTQEYSADAFGTYGLGAYQRLFAPALDSTEVAGTLTAAAAIQLGLVQGTPVGASAHDVDCSALGTGAWQTGALSVIAGTYSINQVISDSAAPDPAWCTRNFVTPGQWMNQAVSPSSATNMEWFVQRIMIGPAGVSGDDVFTRVEAEIAAIDADPDDVVYAPFLYGSPYEVDASASFLGVRGWHTRGHLLRAVMQGVVFNHRHHIDALRAALPVNRIHLAGGATQSARWAQMFADALRSDIEIAAVSESGALGACMLTAVAVGVHDDLGSAVAAMTGDLRTIHPTDAGVDRYDTGYQRYQHAIDALTPFWASA</sequence>
<dbReference type="InterPro" id="IPR043129">
    <property type="entry name" value="ATPase_NBD"/>
</dbReference>
<name>A0A9X1LV56_9MICO</name>
<reference evidence="7" key="1">
    <citation type="submission" date="2021-04" db="EMBL/GenBank/DDBJ databases">
        <title>Microbacterium tenobrionis sp. nov. and Microbacterium allomyrinae sp. nov., isolated from larvae of Tenobrio molitor and Allomyrina dichotoma, respectively.</title>
        <authorList>
            <person name="Lee S.D."/>
        </authorList>
    </citation>
    <scope>NUCLEOTIDE SEQUENCE</scope>
    <source>
        <strain evidence="7">BWT-G7</strain>
    </source>
</reference>
<dbReference type="RefSeq" id="WP_229384574.1">
    <property type="nucleotide sequence ID" value="NZ_JAGTTN010000003.1"/>
</dbReference>
<evidence type="ECO:0000256" key="4">
    <source>
        <dbReference type="RuleBase" id="RU003733"/>
    </source>
</evidence>
<dbReference type="InterPro" id="IPR050406">
    <property type="entry name" value="FGGY_Carb_Kinase"/>
</dbReference>
<accession>A0A9X1LV56</accession>
<dbReference type="GO" id="GO:0016773">
    <property type="term" value="F:phosphotransferase activity, alcohol group as acceptor"/>
    <property type="evidence" value="ECO:0007669"/>
    <property type="project" value="InterPro"/>
</dbReference>
<dbReference type="AlphaFoldDB" id="A0A9X1LV56"/>
<dbReference type="Pfam" id="PF00370">
    <property type="entry name" value="FGGY_N"/>
    <property type="match status" value="1"/>
</dbReference>
<dbReference type="SUPFAM" id="SSF53067">
    <property type="entry name" value="Actin-like ATPase domain"/>
    <property type="match status" value="2"/>
</dbReference>
<dbReference type="PANTHER" id="PTHR43095">
    <property type="entry name" value="SUGAR KINASE"/>
    <property type="match status" value="1"/>
</dbReference>
<proteinExistence type="inferred from homology"/>
<organism evidence="7 8">
    <name type="scientific">Microbacterium allomyrinae</name>
    <dbReference type="NCBI Taxonomy" id="2830666"/>
    <lineage>
        <taxon>Bacteria</taxon>
        <taxon>Bacillati</taxon>
        <taxon>Actinomycetota</taxon>
        <taxon>Actinomycetes</taxon>
        <taxon>Micrococcales</taxon>
        <taxon>Microbacteriaceae</taxon>
        <taxon>Microbacterium</taxon>
    </lineage>
</organism>
<gene>
    <name evidence="7" type="ORF">KEC57_10490</name>
</gene>
<feature type="domain" description="Carbohydrate kinase FGGY C-terminal" evidence="6">
    <location>
        <begin position="260"/>
        <end position="445"/>
    </location>
</feature>
<dbReference type="EMBL" id="JAGTTN010000003">
    <property type="protein sequence ID" value="MCC2032605.1"/>
    <property type="molecule type" value="Genomic_DNA"/>
</dbReference>
<protein>
    <submittedName>
        <fullName evidence="7">Carbohydrate kinase</fullName>
    </submittedName>
</protein>
<dbReference type="PIRSF" id="PIRSF000538">
    <property type="entry name" value="GlpK"/>
    <property type="match status" value="1"/>
</dbReference>
<dbReference type="InterPro" id="IPR000577">
    <property type="entry name" value="Carb_kinase_FGGY"/>
</dbReference>
<evidence type="ECO:0000256" key="1">
    <source>
        <dbReference type="ARBA" id="ARBA00009156"/>
    </source>
</evidence>
<evidence type="ECO:0000313" key="8">
    <source>
        <dbReference type="Proteomes" id="UP001139354"/>
    </source>
</evidence>